<comment type="caution">
    <text evidence="2">The sequence shown here is derived from an EMBL/GenBank/DDBJ whole genome shotgun (WGS) entry which is preliminary data.</text>
</comment>
<proteinExistence type="predicted"/>
<gene>
    <name evidence="2" type="ORF">O181_004511</name>
</gene>
<keyword evidence="3" id="KW-1185">Reference proteome</keyword>
<feature type="chain" id="PRO_5040253120" evidence="1">
    <location>
        <begin position="23"/>
        <end position="415"/>
    </location>
</feature>
<organism evidence="2 3">
    <name type="scientific">Austropuccinia psidii MF-1</name>
    <dbReference type="NCBI Taxonomy" id="1389203"/>
    <lineage>
        <taxon>Eukaryota</taxon>
        <taxon>Fungi</taxon>
        <taxon>Dikarya</taxon>
        <taxon>Basidiomycota</taxon>
        <taxon>Pucciniomycotina</taxon>
        <taxon>Pucciniomycetes</taxon>
        <taxon>Pucciniales</taxon>
        <taxon>Sphaerophragmiaceae</taxon>
        <taxon>Austropuccinia</taxon>
    </lineage>
</organism>
<evidence type="ECO:0000313" key="3">
    <source>
        <dbReference type="Proteomes" id="UP000765509"/>
    </source>
</evidence>
<reference evidence="2" key="1">
    <citation type="submission" date="2021-03" db="EMBL/GenBank/DDBJ databases">
        <title>Draft genome sequence of rust myrtle Austropuccinia psidii MF-1, a brazilian biotype.</title>
        <authorList>
            <person name="Quecine M.C."/>
            <person name="Pachon D.M.R."/>
            <person name="Bonatelli M.L."/>
            <person name="Correr F.H."/>
            <person name="Franceschini L.M."/>
            <person name="Leite T.F."/>
            <person name="Margarido G.R.A."/>
            <person name="Almeida C.A."/>
            <person name="Ferrarezi J.A."/>
            <person name="Labate C.A."/>
        </authorList>
    </citation>
    <scope>NUCLEOTIDE SEQUENCE</scope>
    <source>
        <strain evidence="2">MF-1</strain>
    </source>
</reference>
<dbReference type="AlphaFoldDB" id="A0A9Q3BH17"/>
<protein>
    <submittedName>
        <fullName evidence="2">Uncharacterized protein</fullName>
    </submittedName>
</protein>
<evidence type="ECO:0000256" key="1">
    <source>
        <dbReference type="SAM" id="SignalP"/>
    </source>
</evidence>
<feature type="signal peptide" evidence="1">
    <location>
        <begin position="1"/>
        <end position="22"/>
    </location>
</feature>
<sequence>MLALALLSTSLIVISLANGVCAGLLKYPTDTNIINEAQPSTHSSLHPLDDEAFWDELGDLVSDEDALRLQSPTHRPHSIVAKTEVDTWLTALDSGFRPGGSSDVVRFENKSKIKVRKAAEALEDANYITQSSKKLKGLDDLLKSGQQGMSEDEKSWGELKKFKNKNNLDIIHKLPSKENVESRKERMIYLLIIYKLEGQKNASHFLAPLNVFLSELKPKIARKSMKGTSSFKEPVAQRLSLIIKSSLLQIRIYAELYQYCVEEENVRALQEEAFRYLQYFWRLALTKTEDEKSPYFIVHKDISVEKLLAKAENALYFSGTPEIKVALAAWAGTHAFVFFKWNTHFGRKHKQEIEKKAKFYATHYCINTSLLRRMPTQIIEESDQERISQMDISTPAQVGPFCLVIPSLVTRHSTS</sequence>
<evidence type="ECO:0000313" key="2">
    <source>
        <dbReference type="EMBL" id="MBW0464796.1"/>
    </source>
</evidence>
<dbReference type="EMBL" id="AVOT02000882">
    <property type="protein sequence ID" value="MBW0464796.1"/>
    <property type="molecule type" value="Genomic_DNA"/>
</dbReference>
<dbReference type="Proteomes" id="UP000765509">
    <property type="component" value="Unassembled WGS sequence"/>
</dbReference>
<keyword evidence="1" id="KW-0732">Signal</keyword>
<accession>A0A9Q3BH17</accession>
<name>A0A9Q3BH17_9BASI</name>